<dbReference type="GO" id="GO:0030247">
    <property type="term" value="F:polysaccharide binding"/>
    <property type="evidence" value="ECO:0007669"/>
    <property type="project" value="UniProtKB-UniRule"/>
</dbReference>
<dbReference type="InterPro" id="IPR012291">
    <property type="entry name" value="CBM2_carb-bd_dom_sf"/>
</dbReference>
<dbReference type="CDD" id="cd00063">
    <property type="entry name" value="FN3"/>
    <property type="match status" value="2"/>
</dbReference>
<gene>
    <name evidence="7" type="ORF">Raf01_58900</name>
</gene>
<evidence type="ECO:0000256" key="2">
    <source>
        <dbReference type="ARBA" id="ARBA00023277"/>
    </source>
</evidence>
<reference evidence="7" key="1">
    <citation type="submission" date="2021-01" db="EMBL/GenBank/DDBJ databases">
        <title>Whole genome shotgun sequence of Rugosimonospora africana NBRC 104875.</title>
        <authorList>
            <person name="Komaki H."/>
            <person name="Tamura T."/>
        </authorList>
    </citation>
    <scope>NUCLEOTIDE SEQUENCE</scope>
    <source>
        <strain evidence="7">NBRC 104875</strain>
    </source>
</reference>
<dbReference type="PANTHER" id="PTHR46708:SF2">
    <property type="entry name" value="FIBRONECTIN TYPE-III DOMAIN-CONTAINING PROTEIN"/>
    <property type="match status" value="1"/>
</dbReference>
<sequence>MPTTDSATTPRRDRPRLVAAIVLAAAVVGAALIAVGSASAGTVPMAGVAVTPPGSATGTVPPTTPGTSPFPPSAPTNLVATEVTTHSATLTWTASTAGCCAITGYGITSTRPFTDVPAGPGAAVGNVTTGVLDGLQPGAQYSITVDATDSLGHNSAPSNVVTLTTPVSDEGDNVPPSAPTNLTLVANTLSWQPSTDNVGVTGYQVYRYDGFYSGGLMATVTGTSYTVPPTATFPPSGTGWKFYVRAIDSAGNVSVASNLVPLSGGGYSPSPSARPTPGSFCAVTYANVSQWPHGFIADVTIRYTGTAALSAWTLDFTFAGDQRITFAHNATFFQSGADATLRNTSQNGIFPPNSSVTVRLTGTWHSSNAAPTIFRLGGNLCTTR</sequence>
<dbReference type="InterPro" id="IPR036116">
    <property type="entry name" value="FN3_sf"/>
</dbReference>
<name>A0A8J3QVQ0_9ACTN</name>
<proteinExistence type="predicted"/>
<dbReference type="PANTHER" id="PTHR46708">
    <property type="entry name" value="TENASCIN"/>
    <property type="match status" value="1"/>
</dbReference>
<dbReference type="Pfam" id="PF00553">
    <property type="entry name" value="CBM_2"/>
    <property type="match status" value="1"/>
</dbReference>
<accession>A0A8J3QVQ0</accession>
<dbReference type="SMART" id="SM00060">
    <property type="entry name" value="FN3"/>
    <property type="match status" value="2"/>
</dbReference>
<dbReference type="InterPro" id="IPR003961">
    <property type="entry name" value="FN3_dom"/>
</dbReference>
<evidence type="ECO:0008006" key="9">
    <source>
        <dbReference type="Google" id="ProtNLM"/>
    </source>
</evidence>
<dbReference type="Pfam" id="PF00041">
    <property type="entry name" value="fn3"/>
    <property type="match status" value="1"/>
</dbReference>
<dbReference type="InterPro" id="IPR008965">
    <property type="entry name" value="CBM2/CBM3_carb-bd_dom_sf"/>
</dbReference>
<dbReference type="GO" id="GO:0000272">
    <property type="term" value="P:polysaccharide catabolic process"/>
    <property type="evidence" value="ECO:0007669"/>
    <property type="project" value="UniProtKB-KW"/>
</dbReference>
<comment type="caution">
    <text evidence="7">The sequence shown here is derived from an EMBL/GenBank/DDBJ whole genome shotgun (WGS) entry which is preliminary data.</text>
</comment>
<dbReference type="Gene3D" id="2.60.40.290">
    <property type="match status" value="1"/>
</dbReference>
<dbReference type="PROSITE" id="PS50853">
    <property type="entry name" value="FN3"/>
    <property type="match status" value="1"/>
</dbReference>
<dbReference type="Gene3D" id="2.60.40.10">
    <property type="entry name" value="Immunoglobulins"/>
    <property type="match status" value="2"/>
</dbReference>
<keyword evidence="3" id="KW-0378">Hydrolase</keyword>
<keyword evidence="2" id="KW-0119">Carbohydrate metabolism</keyword>
<dbReference type="Proteomes" id="UP000642748">
    <property type="component" value="Unassembled WGS sequence"/>
</dbReference>
<evidence type="ECO:0000256" key="1">
    <source>
        <dbReference type="ARBA" id="ARBA00022737"/>
    </source>
</evidence>
<keyword evidence="1" id="KW-0677">Repeat</keyword>
<dbReference type="PROSITE" id="PS51173">
    <property type="entry name" value="CBM2"/>
    <property type="match status" value="1"/>
</dbReference>
<dbReference type="SUPFAM" id="SSF49265">
    <property type="entry name" value="Fibronectin type III"/>
    <property type="match status" value="1"/>
</dbReference>
<evidence type="ECO:0000256" key="3">
    <source>
        <dbReference type="ARBA" id="ARBA00023295"/>
    </source>
</evidence>
<keyword evidence="4" id="KW-0624">Polysaccharide degradation</keyword>
<dbReference type="GO" id="GO:0004553">
    <property type="term" value="F:hydrolase activity, hydrolyzing O-glycosyl compounds"/>
    <property type="evidence" value="ECO:0007669"/>
    <property type="project" value="InterPro"/>
</dbReference>
<dbReference type="InterPro" id="IPR050991">
    <property type="entry name" value="ECM_Regulatory_Proteins"/>
</dbReference>
<dbReference type="InterPro" id="IPR001919">
    <property type="entry name" value="CBD2"/>
</dbReference>
<evidence type="ECO:0000259" key="6">
    <source>
        <dbReference type="PROSITE" id="PS51173"/>
    </source>
</evidence>
<evidence type="ECO:0000259" key="5">
    <source>
        <dbReference type="PROSITE" id="PS50853"/>
    </source>
</evidence>
<feature type="domain" description="Fibronectin type-III" evidence="5">
    <location>
        <begin position="74"/>
        <end position="168"/>
    </location>
</feature>
<feature type="domain" description="CBM2" evidence="6">
    <location>
        <begin position="274"/>
        <end position="384"/>
    </location>
</feature>
<keyword evidence="3" id="KW-0326">Glycosidase</keyword>
<evidence type="ECO:0000256" key="4">
    <source>
        <dbReference type="ARBA" id="ARBA00023326"/>
    </source>
</evidence>
<dbReference type="RefSeq" id="WP_203921275.1">
    <property type="nucleotide sequence ID" value="NZ_BONZ01000057.1"/>
</dbReference>
<evidence type="ECO:0000313" key="7">
    <source>
        <dbReference type="EMBL" id="GIH17718.1"/>
    </source>
</evidence>
<dbReference type="EMBL" id="BONZ01000057">
    <property type="protein sequence ID" value="GIH17718.1"/>
    <property type="molecule type" value="Genomic_DNA"/>
</dbReference>
<dbReference type="AlphaFoldDB" id="A0A8J3QVQ0"/>
<organism evidence="7 8">
    <name type="scientific">Rugosimonospora africana</name>
    <dbReference type="NCBI Taxonomy" id="556532"/>
    <lineage>
        <taxon>Bacteria</taxon>
        <taxon>Bacillati</taxon>
        <taxon>Actinomycetota</taxon>
        <taxon>Actinomycetes</taxon>
        <taxon>Micromonosporales</taxon>
        <taxon>Micromonosporaceae</taxon>
        <taxon>Rugosimonospora</taxon>
    </lineage>
</organism>
<dbReference type="SMART" id="SM00637">
    <property type="entry name" value="CBD_II"/>
    <property type="match status" value="1"/>
</dbReference>
<evidence type="ECO:0000313" key="8">
    <source>
        <dbReference type="Proteomes" id="UP000642748"/>
    </source>
</evidence>
<dbReference type="InterPro" id="IPR013783">
    <property type="entry name" value="Ig-like_fold"/>
</dbReference>
<protein>
    <recommendedName>
        <fullName evidence="9">Fibronectin type III domain-containing protein</fullName>
    </recommendedName>
</protein>
<keyword evidence="8" id="KW-1185">Reference proteome</keyword>
<dbReference type="SUPFAM" id="SSF49384">
    <property type="entry name" value="Carbohydrate-binding domain"/>
    <property type="match status" value="1"/>
</dbReference>